<dbReference type="PROSITE" id="PS00094">
    <property type="entry name" value="C5_MTASE_1"/>
    <property type="match status" value="1"/>
</dbReference>
<accession>A0A495LZV1</accession>
<comment type="catalytic activity">
    <reaction evidence="5 8">
        <text>a 2'-deoxycytidine in DNA + S-adenosyl-L-methionine = a 5-methyl-2'-deoxycytidine in DNA + S-adenosyl-L-homocysteine + H(+)</text>
        <dbReference type="Rhea" id="RHEA:13681"/>
        <dbReference type="Rhea" id="RHEA-COMP:11369"/>
        <dbReference type="Rhea" id="RHEA-COMP:11370"/>
        <dbReference type="ChEBI" id="CHEBI:15378"/>
        <dbReference type="ChEBI" id="CHEBI:57856"/>
        <dbReference type="ChEBI" id="CHEBI:59789"/>
        <dbReference type="ChEBI" id="CHEBI:85452"/>
        <dbReference type="ChEBI" id="CHEBI:85454"/>
        <dbReference type="EC" id="2.1.1.37"/>
    </reaction>
</comment>
<dbReference type="EC" id="2.1.1.37" evidence="8"/>
<dbReference type="OrthoDB" id="32195at2"/>
<dbReference type="InterPro" id="IPR029063">
    <property type="entry name" value="SAM-dependent_MTases_sf"/>
</dbReference>
<dbReference type="PANTHER" id="PTHR46098:SF1">
    <property type="entry name" value="TRNA (CYTOSINE(38)-C(5))-METHYLTRANSFERASE"/>
    <property type="match status" value="1"/>
</dbReference>
<dbReference type="EMBL" id="RBLC01000005">
    <property type="protein sequence ID" value="RKS19224.1"/>
    <property type="molecule type" value="Genomic_DNA"/>
</dbReference>
<comment type="caution">
    <text evidence="9">The sequence shown here is derived from an EMBL/GenBank/DDBJ whole genome shotgun (WGS) entry which is preliminary data.</text>
</comment>
<dbReference type="GO" id="GO:0009307">
    <property type="term" value="P:DNA restriction-modification system"/>
    <property type="evidence" value="ECO:0007669"/>
    <property type="project" value="UniProtKB-KW"/>
</dbReference>
<dbReference type="Proteomes" id="UP000277579">
    <property type="component" value="Unassembled WGS sequence"/>
</dbReference>
<dbReference type="Gene3D" id="3.40.50.150">
    <property type="entry name" value="Vaccinia Virus protein VP39"/>
    <property type="match status" value="1"/>
</dbReference>
<dbReference type="GO" id="GO:0032259">
    <property type="term" value="P:methylation"/>
    <property type="evidence" value="ECO:0007669"/>
    <property type="project" value="UniProtKB-KW"/>
</dbReference>
<dbReference type="SUPFAM" id="SSF53335">
    <property type="entry name" value="S-adenosyl-L-methionine-dependent methyltransferases"/>
    <property type="match status" value="1"/>
</dbReference>
<feature type="active site" evidence="6">
    <location>
        <position position="72"/>
    </location>
</feature>
<dbReference type="InterPro" id="IPR018117">
    <property type="entry name" value="C5_DNA_meth_AS"/>
</dbReference>
<evidence type="ECO:0000256" key="4">
    <source>
        <dbReference type="ARBA" id="ARBA00022747"/>
    </source>
</evidence>
<dbReference type="Pfam" id="PF00145">
    <property type="entry name" value="DNA_methylase"/>
    <property type="match status" value="1"/>
</dbReference>
<evidence type="ECO:0000256" key="8">
    <source>
        <dbReference type="RuleBase" id="RU000417"/>
    </source>
</evidence>
<dbReference type="PROSITE" id="PS00095">
    <property type="entry name" value="C5_MTASE_2"/>
    <property type="match status" value="1"/>
</dbReference>
<evidence type="ECO:0000256" key="7">
    <source>
        <dbReference type="RuleBase" id="RU000416"/>
    </source>
</evidence>
<keyword evidence="10" id="KW-1185">Reference proteome</keyword>
<dbReference type="PANTHER" id="PTHR46098">
    <property type="entry name" value="TRNA (CYTOSINE(38)-C(5))-METHYLTRANSFERASE"/>
    <property type="match status" value="1"/>
</dbReference>
<dbReference type="CDD" id="cd00315">
    <property type="entry name" value="Cyt_C5_DNA_methylase"/>
    <property type="match status" value="1"/>
</dbReference>
<evidence type="ECO:0000256" key="6">
    <source>
        <dbReference type="PROSITE-ProRule" id="PRU01016"/>
    </source>
</evidence>
<dbReference type="AlphaFoldDB" id="A0A495LZV1"/>
<evidence type="ECO:0000256" key="2">
    <source>
        <dbReference type="ARBA" id="ARBA00022679"/>
    </source>
</evidence>
<keyword evidence="3 6" id="KW-0949">S-adenosyl-L-methionine</keyword>
<keyword evidence="1 6" id="KW-0489">Methyltransferase</keyword>
<dbReference type="PROSITE" id="PS51679">
    <property type="entry name" value="SAM_MT_C5"/>
    <property type="match status" value="1"/>
</dbReference>
<dbReference type="GO" id="GO:0003886">
    <property type="term" value="F:DNA (cytosine-5-)-methyltransferase activity"/>
    <property type="evidence" value="ECO:0007669"/>
    <property type="project" value="UniProtKB-EC"/>
</dbReference>
<comment type="similarity">
    <text evidence="6 7">Belongs to the class I-like SAM-binding methyltransferase superfamily. C5-methyltransferase family.</text>
</comment>
<dbReference type="InterPro" id="IPR050750">
    <property type="entry name" value="C5-MTase"/>
</dbReference>
<proteinExistence type="inferred from homology"/>
<sequence>MIKVGSLYAGVGGICQGFINAGAKMAWANEIDKKACVTYRANFEHPIFEEDIWKLNPEELEKVEVLAAGFPCQPFSLAGYRKGFGDERGNHFYRILDFVEALGRPKVIFLENVKNLKSHDNGKTYIIIEEAMKANGYSFAAKVLNSREHGNLPQNRERIYMVCFRNDEDGTNRYTEHFEFPKAMKLKRKVVDIVDNSVSDSKYFYGEDKYMFDKLQQSIRRKDTVYQWRRQYVRENKRDVCPTLTANMGTGGHNVPLVLTDKGIRKLTPKECFEFQGFPKDFVLPGKISHSRLYKQAGNSVSVPVVERIAVSILKALKKGDKNKKTAPFEAVQN</sequence>
<dbReference type="InterPro" id="IPR031303">
    <property type="entry name" value="C5_meth_CS"/>
</dbReference>
<dbReference type="PRINTS" id="PR00105">
    <property type="entry name" value="C5METTRFRASE"/>
</dbReference>
<dbReference type="InterPro" id="IPR001525">
    <property type="entry name" value="C5_MeTfrase"/>
</dbReference>
<keyword evidence="4" id="KW-0680">Restriction system</keyword>
<dbReference type="NCBIfam" id="TIGR00675">
    <property type="entry name" value="dcm"/>
    <property type="match status" value="1"/>
</dbReference>
<evidence type="ECO:0000256" key="5">
    <source>
        <dbReference type="ARBA" id="ARBA00047422"/>
    </source>
</evidence>
<evidence type="ECO:0000256" key="1">
    <source>
        <dbReference type="ARBA" id="ARBA00022603"/>
    </source>
</evidence>
<evidence type="ECO:0000313" key="10">
    <source>
        <dbReference type="Proteomes" id="UP000277579"/>
    </source>
</evidence>
<evidence type="ECO:0000256" key="3">
    <source>
        <dbReference type="ARBA" id="ARBA00022691"/>
    </source>
</evidence>
<dbReference type="Gene3D" id="3.90.120.10">
    <property type="entry name" value="DNA Methylase, subunit A, domain 2"/>
    <property type="match status" value="1"/>
</dbReference>
<protein>
    <recommendedName>
        <fullName evidence="8">Cytosine-specific methyltransferase</fullName>
        <ecNumber evidence="8">2.1.1.37</ecNumber>
    </recommendedName>
</protein>
<evidence type="ECO:0000313" key="9">
    <source>
        <dbReference type="EMBL" id="RKS19224.1"/>
    </source>
</evidence>
<name>A0A495LZV1_9FLAO</name>
<gene>
    <name evidence="9" type="ORF">CLV94_3176</name>
</gene>
<keyword evidence="2 6" id="KW-0808">Transferase</keyword>
<reference evidence="9 10" key="1">
    <citation type="submission" date="2018-10" db="EMBL/GenBank/DDBJ databases">
        <title>Genomic Encyclopedia of Archaeal and Bacterial Type Strains, Phase II (KMG-II): from individual species to whole genera.</title>
        <authorList>
            <person name="Goeker M."/>
        </authorList>
    </citation>
    <scope>NUCLEOTIDE SEQUENCE [LARGE SCALE GENOMIC DNA]</scope>
    <source>
        <strain evidence="9 10">DSM 29537</strain>
    </source>
</reference>
<organism evidence="9 10">
    <name type="scientific">Flavobacterium endophyticum</name>
    <dbReference type="NCBI Taxonomy" id="1540163"/>
    <lineage>
        <taxon>Bacteria</taxon>
        <taxon>Pseudomonadati</taxon>
        <taxon>Bacteroidota</taxon>
        <taxon>Flavobacteriia</taxon>
        <taxon>Flavobacteriales</taxon>
        <taxon>Flavobacteriaceae</taxon>
        <taxon>Flavobacterium</taxon>
    </lineage>
</organism>
<dbReference type="RefSeq" id="WP_121377453.1">
    <property type="nucleotide sequence ID" value="NZ_RBLC01000005.1"/>
</dbReference>